<keyword evidence="2" id="KW-0808">Transferase</keyword>
<evidence type="ECO:0000313" key="4">
    <source>
        <dbReference type="Proteomes" id="UP000492821"/>
    </source>
</evidence>
<dbReference type="PANTHER" id="PTHR22898">
    <property type="entry name" value="UNCHARACTERIZED GLYCOSOL TRANSFERASE-RELATED"/>
    <property type="match status" value="1"/>
</dbReference>
<keyword evidence="4" id="KW-1185">Reference proteome</keyword>
<protein>
    <submittedName>
        <fullName evidence="5">L-Fucosyltransferase</fullName>
    </submittedName>
</protein>
<accession>A0A7E4VLL0</accession>
<dbReference type="GO" id="GO:0005975">
    <property type="term" value="P:carbohydrate metabolic process"/>
    <property type="evidence" value="ECO:0007669"/>
    <property type="project" value="InterPro"/>
</dbReference>
<sequence>MKALNDLHLVLIAALIQILKSIIHDSNATWLLLNGHYYQSYKYFHEFRNEIRAIFEFGPKVMTAINKYASDIFGNDKSHKFCVHIRRDDFLQHRNLESRTYFVVPAVLRVFKFLQRESGVHNVSAVFIGAKPDFWDALNVTQNFSPHFDTVYNARLSSRGEDMAFGATYCDSFLISASGSTFGWWMAYLGNTAMPVFYNGQAFPNGSRTWHCLTYRA</sequence>
<dbReference type="InterPro" id="IPR052501">
    <property type="entry name" value="Alpha-1-2_FucT"/>
</dbReference>
<dbReference type="Pfam" id="PF01531">
    <property type="entry name" value="Glyco_transf_11"/>
    <property type="match status" value="1"/>
</dbReference>
<proteinExistence type="predicted"/>
<dbReference type="Proteomes" id="UP000492821">
    <property type="component" value="Unassembled WGS sequence"/>
</dbReference>
<keyword evidence="1" id="KW-0328">Glycosyltransferase</keyword>
<dbReference type="GO" id="GO:0016020">
    <property type="term" value="C:membrane"/>
    <property type="evidence" value="ECO:0007669"/>
    <property type="project" value="InterPro"/>
</dbReference>
<dbReference type="GO" id="GO:0008107">
    <property type="term" value="F:galactoside 2-alpha-L-fucosyltransferase activity"/>
    <property type="evidence" value="ECO:0007669"/>
    <property type="project" value="InterPro"/>
</dbReference>
<keyword evidence="3" id="KW-0732">Signal</keyword>
<dbReference type="AlphaFoldDB" id="A0A7E4VLL0"/>
<feature type="signal peptide" evidence="3">
    <location>
        <begin position="1"/>
        <end position="28"/>
    </location>
</feature>
<evidence type="ECO:0000256" key="1">
    <source>
        <dbReference type="ARBA" id="ARBA00022676"/>
    </source>
</evidence>
<evidence type="ECO:0000256" key="2">
    <source>
        <dbReference type="ARBA" id="ARBA00022679"/>
    </source>
</evidence>
<reference evidence="4" key="1">
    <citation type="journal article" date="2013" name="Genetics">
        <title>The draft genome and transcriptome of Panagrellus redivivus are shaped by the harsh demands of a free-living lifestyle.</title>
        <authorList>
            <person name="Srinivasan J."/>
            <person name="Dillman A.R."/>
            <person name="Macchietto M.G."/>
            <person name="Heikkinen L."/>
            <person name="Lakso M."/>
            <person name="Fracchia K.M."/>
            <person name="Antoshechkin I."/>
            <person name="Mortazavi A."/>
            <person name="Wong G."/>
            <person name="Sternberg P.W."/>
        </authorList>
    </citation>
    <scope>NUCLEOTIDE SEQUENCE [LARGE SCALE GENOMIC DNA]</scope>
    <source>
        <strain evidence="4">MT8872</strain>
    </source>
</reference>
<reference evidence="5" key="2">
    <citation type="submission" date="2020-10" db="UniProtKB">
        <authorList>
            <consortium name="WormBaseParasite"/>
        </authorList>
    </citation>
    <scope>IDENTIFICATION</scope>
</reference>
<name>A0A7E4VLL0_PANRE</name>
<evidence type="ECO:0000313" key="5">
    <source>
        <dbReference type="WBParaSite" id="Pan_g21977.t1"/>
    </source>
</evidence>
<dbReference type="PANTHER" id="PTHR22898:SF3">
    <property type="entry name" value="ALPHA-1,2-FUCOSYLTRANSFERASE-RELATED"/>
    <property type="match status" value="1"/>
</dbReference>
<feature type="chain" id="PRO_5028924226" evidence="3">
    <location>
        <begin position="29"/>
        <end position="217"/>
    </location>
</feature>
<evidence type="ECO:0000256" key="3">
    <source>
        <dbReference type="SAM" id="SignalP"/>
    </source>
</evidence>
<dbReference type="WBParaSite" id="Pan_g21977.t1">
    <property type="protein sequence ID" value="Pan_g21977.t1"/>
    <property type="gene ID" value="Pan_g21977"/>
</dbReference>
<organism evidence="4 5">
    <name type="scientific">Panagrellus redivivus</name>
    <name type="common">Microworm</name>
    <dbReference type="NCBI Taxonomy" id="6233"/>
    <lineage>
        <taxon>Eukaryota</taxon>
        <taxon>Metazoa</taxon>
        <taxon>Ecdysozoa</taxon>
        <taxon>Nematoda</taxon>
        <taxon>Chromadorea</taxon>
        <taxon>Rhabditida</taxon>
        <taxon>Tylenchina</taxon>
        <taxon>Panagrolaimomorpha</taxon>
        <taxon>Panagrolaimoidea</taxon>
        <taxon>Panagrolaimidae</taxon>
        <taxon>Panagrellus</taxon>
    </lineage>
</organism>
<dbReference type="InterPro" id="IPR002516">
    <property type="entry name" value="Glyco_trans_11"/>
</dbReference>